<dbReference type="PROSITE" id="PS51502">
    <property type="entry name" value="S_R_A_B_BARREL"/>
    <property type="match status" value="1"/>
</dbReference>
<dbReference type="AlphaFoldDB" id="A0A3N1NLP5"/>
<keyword evidence="4" id="KW-1185">Reference proteome</keyword>
<accession>A0A3N1NLP5</accession>
<dbReference type="Pfam" id="PF07876">
    <property type="entry name" value="Dabb"/>
    <property type="match status" value="1"/>
</dbReference>
<dbReference type="InterPro" id="IPR044662">
    <property type="entry name" value="HS1/DABB1-like"/>
</dbReference>
<evidence type="ECO:0000259" key="2">
    <source>
        <dbReference type="PROSITE" id="PS51502"/>
    </source>
</evidence>
<dbReference type="PANTHER" id="PTHR33178">
    <property type="match status" value="1"/>
</dbReference>
<sequence length="99" mass="11163">MIRHILLVKFKPEATASEIEKVRALFEAMTTRVEGVEAVEWGLNDSPEGLNQGFTHAVLMTFADEQARQRYLPHPEHDALKAEFVPLVADIVVFDYPVA</sequence>
<organism evidence="3 4">
    <name type="scientific">Marinimicrobium koreense</name>
    <dbReference type="NCBI Taxonomy" id="306545"/>
    <lineage>
        <taxon>Bacteria</taxon>
        <taxon>Pseudomonadati</taxon>
        <taxon>Pseudomonadota</taxon>
        <taxon>Gammaproteobacteria</taxon>
        <taxon>Cellvibrionales</taxon>
        <taxon>Cellvibrionaceae</taxon>
        <taxon>Marinimicrobium</taxon>
    </lineage>
</organism>
<dbReference type="Proteomes" id="UP000273643">
    <property type="component" value="Unassembled WGS sequence"/>
</dbReference>
<dbReference type="EMBL" id="RJUK01000001">
    <property type="protein sequence ID" value="ROQ19712.1"/>
    <property type="molecule type" value="Genomic_DNA"/>
</dbReference>
<evidence type="ECO:0000313" key="3">
    <source>
        <dbReference type="EMBL" id="ROQ19712.1"/>
    </source>
</evidence>
<reference evidence="3 4" key="1">
    <citation type="submission" date="2018-11" db="EMBL/GenBank/DDBJ databases">
        <title>Genomic Encyclopedia of Type Strains, Phase IV (KMG-IV): sequencing the most valuable type-strain genomes for metagenomic binning, comparative biology and taxonomic classification.</title>
        <authorList>
            <person name="Goeker M."/>
        </authorList>
    </citation>
    <scope>NUCLEOTIDE SEQUENCE [LARGE SCALE GENOMIC DNA]</scope>
    <source>
        <strain evidence="3 4">DSM 16974</strain>
    </source>
</reference>
<protein>
    <submittedName>
        <fullName evidence="3">Stress responsive alpha/beta barrel protein</fullName>
    </submittedName>
</protein>
<comment type="subunit">
    <text evidence="1">Homodimer.</text>
</comment>
<dbReference type="RefSeq" id="WP_123637023.1">
    <property type="nucleotide sequence ID" value="NZ_RJUK01000001.1"/>
</dbReference>
<dbReference type="SMART" id="SM00886">
    <property type="entry name" value="Dabb"/>
    <property type="match status" value="1"/>
</dbReference>
<dbReference type="Gene3D" id="3.30.70.100">
    <property type="match status" value="1"/>
</dbReference>
<dbReference type="InterPro" id="IPR011008">
    <property type="entry name" value="Dimeric_a/b-barrel"/>
</dbReference>
<name>A0A3N1NLP5_9GAMM</name>
<feature type="domain" description="Stress-response A/B barrel" evidence="2">
    <location>
        <begin position="2"/>
        <end position="96"/>
    </location>
</feature>
<evidence type="ECO:0000256" key="1">
    <source>
        <dbReference type="ARBA" id="ARBA00011738"/>
    </source>
</evidence>
<dbReference type="PANTHER" id="PTHR33178:SF10">
    <property type="entry name" value="STRESS-RESPONSE A_B BARREL DOMAIN-CONTAINING PROTEIN"/>
    <property type="match status" value="1"/>
</dbReference>
<comment type="caution">
    <text evidence="3">The sequence shown here is derived from an EMBL/GenBank/DDBJ whole genome shotgun (WGS) entry which is preliminary data.</text>
</comment>
<dbReference type="InterPro" id="IPR013097">
    <property type="entry name" value="Dabb"/>
</dbReference>
<gene>
    <name evidence="3" type="ORF">EDC38_0298</name>
</gene>
<dbReference type="OrthoDB" id="9816070at2"/>
<dbReference type="SUPFAM" id="SSF54909">
    <property type="entry name" value="Dimeric alpha+beta barrel"/>
    <property type="match status" value="1"/>
</dbReference>
<evidence type="ECO:0000313" key="4">
    <source>
        <dbReference type="Proteomes" id="UP000273643"/>
    </source>
</evidence>
<proteinExistence type="predicted"/>